<dbReference type="GO" id="GO:0070475">
    <property type="term" value="P:rRNA base methylation"/>
    <property type="evidence" value="ECO:0007669"/>
    <property type="project" value="InterPro"/>
</dbReference>
<name>X1J3W9_9ZZZZ</name>
<comment type="similarity">
    <text evidence="1">Belongs to the class IV-like SAM-binding methyltransferase superfamily. RNA methyltransferase NEP1 family.</text>
</comment>
<evidence type="ECO:0000256" key="1">
    <source>
        <dbReference type="ARBA" id="ARBA00008115"/>
    </source>
</evidence>
<keyword evidence="2" id="KW-0690">Ribosome biogenesis</keyword>
<keyword evidence="8" id="KW-0694">RNA-binding</keyword>
<dbReference type="Gene3D" id="3.40.1280.10">
    <property type="match status" value="1"/>
</dbReference>
<keyword evidence="3" id="KW-0698">rRNA processing</keyword>
<dbReference type="GO" id="GO:0070037">
    <property type="term" value="F:rRNA (pseudouridine) methyltransferase activity"/>
    <property type="evidence" value="ECO:0007669"/>
    <property type="project" value="InterPro"/>
</dbReference>
<evidence type="ECO:0000256" key="8">
    <source>
        <dbReference type="ARBA" id="ARBA00022884"/>
    </source>
</evidence>
<keyword evidence="4" id="KW-0489">Methyltransferase</keyword>
<dbReference type="PANTHER" id="PTHR12636">
    <property type="entry name" value="NEP1/MRA1"/>
    <property type="match status" value="1"/>
</dbReference>
<gene>
    <name evidence="9" type="ORF">S03H2_42498</name>
</gene>
<organism evidence="9">
    <name type="scientific">marine sediment metagenome</name>
    <dbReference type="NCBI Taxonomy" id="412755"/>
    <lineage>
        <taxon>unclassified sequences</taxon>
        <taxon>metagenomes</taxon>
        <taxon>ecological metagenomes</taxon>
    </lineage>
</organism>
<dbReference type="Pfam" id="PF03587">
    <property type="entry name" value="EMG1"/>
    <property type="match status" value="1"/>
</dbReference>
<evidence type="ECO:0008006" key="10">
    <source>
        <dbReference type="Google" id="ProtNLM"/>
    </source>
</evidence>
<proteinExistence type="inferred from homology"/>
<protein>
    <recommendedName>
        <fullName evidence="10">16S rRNA methyltransferase</fullName>
    </recommendedName>
</protein>
<evidence type="ECO:0000256" key="5">
    <source>
        <dbReference type="ARBA" id="ARBA00022679"/>
    </source>
</evidence>
<sequence>ILAECGLELIPKEIRKHPAIQRNLKRDNYSSQLLDNALHHSAMVKLKDVGKRGRPDITHSCLLNALGSPLNKSGNLKLYIHTLNNKIFEFNPQIKITRNYNRFKGLMAKLLRENEIRIKELLLISQFNRNLRDLVKSFKKREIIIFSSRGELVKYHLDLFDKDLKKNYIAIIGGFQKGYFTEDILNLSDKIVSISNYSLDAWVIINKIVSFYEITNDII</sequence>
<dbReference type="GO" id="GO:0019843">
    <property type="term" value="F:rRNA binding"/>
    <property type="evidence" value="ECO:0007669"/>
    <property type="project" value="UniProtKB-KW"/>
</dbReference>
<evidence type="ECO:0000256" key="3">
    <source>
        <dbReference type="ARBA" id="ARBA00022552"/>
    </source>
</evidence>
<dbReference type="InterPro" id="IPR029026">
    <property type="entry name" value="tRNA_m1G_MTases_N"/>
</dbReference>
<evidence type="ECO:0000256" key="4">
    <source>
        <dbReference type="ARBA" id="ARBA00022603"/>
    </source>
</evidence>
<keyword evidence="6" id="KW-0949">S-adenosyl-L-methionine</keyword>
<dbReference type="InterPro" id="IPR005304">
    <property type="entry name" value="Rbsml_bgen_MeTrfase_EMG1/NEP1"/>
</dbReference>
<dbReference type="SUPFAM" id="SSF75217">
    <property type="entry name" value="alpha/beta knot"/>
    <property type="match status" value="1"/>
</dbReference>
<evidence type="ECO:0000256" key="6">
    <source>
        <dbReference type="ARBA" id="ARBA00022691"/>
    </source>
</evidence>
<feature type="non-terminal residue" evidence="9">
    <location>
        <position position="1"/>
    </location>
</feature>
<accession>X1J3W9</accession>
<keyword evidence="7" id="KW-0699">rRNA-binding</keyword>
<evidence type="ECO:0000256" key="2">
    <source>
        <dbReference type="ARBA" id="ARBA00022517"/>
    </source>
</evidence>
<reference evidence="9" key="1">
    <citation type="journal article" date="2014" name="Front. Microbiol.">
        <title>High frequency of phylogenetically diverse reductive dehalogenase-homologous genes in deep subseafloor sedimentary metagenomes.</title>
        <authorList>
            <person name="Kawai M."/>
            <person name="Futagami T."/>
            <person name="Toyoda A."/>
            <person name="Takaki Y."/>
            <person name="Nishi S."/>
            <person name="Hori S."/>
            <person name="Arai W."/>
            <person name="Tsubouchi T."/>
            <person name="Morono Y."/>
            <person name="Uchiyama I."/>
            <person name="Ito T."/>
            <person name="Fujiyama A."/>
            <person name="Inagaki F."/>
            <person name="Takami H."/>
        </authorList>
    </citation>
    <scope>NUCLEOTIDE SEQUENCE</scope>
    <source>
        <strain evidence="9">Expedition CK06-06</strain>
    </source>
</reference>
<comment type="caution">
    <text evidence="9">The sequence shown here is derived from an EMBL/GenBank/DDBJ whole genome shotgun (WGS) entry which is preliminary data.</text>
</comment>
<dbReference type="InterPro" id="IPR029028">
    <property type="entry name" value="Alpha/beta_knot_MTases"/>
</dbReference>
<dbReference type="CDD" id="cd18088">
    <property type="entry name" value="Nep1-like"/>
    <property type="match status" value="1"/>
</dbReference>
<evidence type="ECO:0000256" key="7">
    <source>
        <dbReference type="ARBA" id="ARBA00022730"/>
    </source>
</evidence>
<keyword evidence="5" id="KW-0808">Transferase</keyword>
<dbReference type="EMBL" id="BARU01026460">
    <property type="protein sequence ID" value="GAH76200.1"/>
    <property type="molecule type" value="Genomic_DNA"/>
</dbReference>
<dbReference type="PANTHER" id="PTHR12636:SF5">
    <property type="entry name" value="RIBOSOMAL RNA SMALL SUBUNIT METHYLTRANSFERASE NEP1"/>
    <property type="match status" value="1"/>
</dbReference>
<dbReference type="AlphaFoldDB" id="X1J3W9"/>
<evidence type="ECO:0000313" key="9">
    <source>
        <dbReference type="EMBL" id="GAH76200.1"/>
    </source>
</evidence>